<dbReference type="InterPro" id="IPR011990">
    <property type="entry name" value="TPR-like_helical_dom_sf"/>
</dbReference>
<protein>
    <recommendedName>
        <fullName evidence="5">Pentatricopeptide repeat-containing protein</fullName>
    </recommendedName>
</protein>
<organism evidence="3 4">
    <name type="scientific">Psophocarpus tetragonolobus</name>
    <name type="common">Winged bean</name>
    <name type="synonym">Dolichos tetragonolobus</name>
    <dbReference type="NCBI Taxonomy" id="3891"/>
    <lineage>
        <taxon>Eukaryota</taxon>
        <taxon>Viridiplantae</taxon>
        <taxon>Streptophyta</taxon>
        <taxon>Embryophyta</taxon>
        <taxon>Tracheophyta</taxon>
        <taxon>Spermatophyta</taxon>
        <taxon>Magnoliopsida</taxon>
        <taxon>eudicotyledons</taxon>
        <taxon>Gunneridae</taxon>
        <taxon>Pentapetalae</taxon>
        <taxon>rosids</taxon>
        <taxon>fabids</taxon>
        <taxon>Fabales</taxon>
        <taxon>Fabaceae</taxon>
        <taxon>Papilionoideae</taxon>
        <taxon>50 kb inversion clade</taxon>
        <taxon>NPAAA clade</taxon>
        <taxon>indigoferoid/millettioid clade</taxon>
        <taxon>Phaseoleae</taxon>
        <taxon>Psophocarpus</taxon>
    </lineage>
</organism>
<reference evidence="3 4" key="1">
    <citation type="submission" date="2024-01" db="EMBL/GenBank/DDBJ databases">
        <title>The genomes of 5 underutilized Papilionoideae crops provide insights into root nodulation and disease resistanc.</title>
        <authorList>
            <person name="Jiang F."/>
        </authorList>
    </citation>
    <scope>NUCLEOTIDE SEQUENCE [LARGE SCALE GENOMIC DNA]</scope>
    <source>
        <strain evidence="3">DUOXIRENSHENG_FW03</strain>
        <tissue evidence="3">Leaves</tissue>
    </source>
</reference>
<sequence>MQIHEEFINSGIVLDNFISSSLVKMYGKCGHLEMAIEVFEQIPKKTIVTWNSMISGYGLKALGVENARTLIDKDPDDSLTYILLLNVYASVQKWDEVHMARSKMKKLGLKKNPGCSWIEINQKILPFFVEV</sequence>
<dbReference type="EMBL" id="JAYMYS010000004">
    <property type="protein sequence ID" value="KAK7395695.1"/>
    <property type="molecule type" value="Genomic_DNA"/>
</dbReference>
<dbReference type="InterPro" id="IPR046960">
    <property type="entry name" value="PPR_At4g14850-like_plant"/>
</dbReference>
<evidence type="ECO:0000313" key="3">
    <source>
        <dbReference type="EMBL" id="KAK7395695.1"/>
    </source>
</evidence>
<accession>A0AAN9SI06</accession>
<evidence type="ECO:0008006" key="5">
    <source>
        <dbReference type="Google" id="ProtNLM"/>
    </source>
</evidence>
<dbReference type="InterPro" id="IPR002885">
    <property type="entry name" value="PPR_rpt"/>
</dbReference>
<proteinExistence type="predicted"/>
<dbReference type="Proteomes" id="UP001386955">
    <property type="component" value="Unassembled WGS sequence"/>
</dbReference>
<evidence type="ECO:0000313" key="4">
    <source>
        <dbReference type="Proteomes" id="UP001386955"/>
    </source>
</evidence>
<evidence type="ECO:0000256" key="2">
    <source>
        <dbReference type="PROSITE-ProRule" id="PRU00708"/>
    </source>
</evidence>
<dbReference type="InterPro" id="IPR046848">
    <property type="entry name" value="E_motif"/>
</dbReference>
<gene>
    <name evidence="3" type="ORF">VNO78_16261</name>
</gene>
<dbReference type="AlphaFoldDB" id="A0AAN9SI06"/>
<dbReference type="GO" id="GO:0009451">
    <property type="term" value="P:RNA modification"/>
    <property type="evidence" value="ECO:0007669"/>
    <property type="project" value="InterPro"/>
</dbReference>
<dbReference type="Pfam" id="PF20431">
    <property type="entry name" value="E_motif"/>
    <property type="match status" value="1"/>
</dbReference>
<keyword evidence="4" id="KW-1185">Reference proteome</keyword>
<name>A0AAN9SI06_PSOTE</name>
<dbReference type="GO" id="GO:0003723">
    <property type="term" value="F:RNA binding"/>
    <property type="evidence" value="ECO:0007669"/>
    <property type="project" value="InterPro"/>
</dbReference>
<feature type="repeat" description="PPR" evidence="2">
    <location>
        <begin position="15"/>
        <end position="49"/>
    </location>
</feature>
<comment type="caution">
    <text evidence="3">The sequence shown here is derived from an EMBL/GenBank/DDBJ whole genome shotgun (WGS) entry which is preliminary data.</text>
</comment>
<dbReference type="PROSITE" id="PS51375">
    <property type="entry name" value="PPR"/>
    <property type="match status" value="1"/>
</dbReference>
<evidence type="ECO:0000256" key="1">
    <source>
        <dbReference type="ARBA" id="ARBA00022737"/>
    </source>
</evidence>
<dbReference type="Gene3D" id="1.25.40.10">
    <property type="entry name" value="Tetratricopeptide repeat domain"/>
    <property type="match status" value="1"/>
</dbReference>
<dbReference type="PANTHER" id="PTHR47926">
    <property type="entry name" value="PENTATRICOPEPTIDE REPEAT-CONTAINING PROTEIN"/>
    <property type="match status" value="1"/>
</dbReference>
<keyword evidence="1" id="KW-0677">Repeat</keyword>
<dbReference type="Pfam" id="PF01535">
    <property type="entry name" value="PPR"/>
    <property type="match status" value="2"/>
</dbReference>